<feature type="region of interest" description="Disordered" evidence="2">
    <location>
        <begin position="1"/>
        <end position="27"/>
    </location>
</feature>
<keyword evidence="4" id="KW-1185">Reference proteome</keyword>
<gene>
    <name evidence="3" type="ORF">ACFQ2V_13710</name>
</gene>
<name>A0ABW3MXE4_9MICO</name>
<keyword evidence="1" id="KW-0175">Coiled coil</keyword>
<evidence type="ECO:0000313" key="3">
    <source>
        <dbReference type="EMBL" id="MFD1055367.1"/>
    </source>
</evidence>
<dbReference type="Proteomes" id="UP001597046">
    <property type="component" value="Unassembled WGS sequence"/>
</dbReference>
<accession>A0ABW3MXE4</accession>
<proteinExistence type="predicted"/>
<dbReference type="RefSeq" id="WP_386053358.1">
    <property type="nucleotide sequence ID" value="NZ_JBHTKH010000008.1"/>
</dbReference>
<protein>
    <submittedName>
        <fullName evidence="3">Uncharacterized protein</fullName>
    </submittedName>
</protein>
<reference evidence="4" key="1">
    <citation type="journal article" date="2019" name="Int. J. Syst. Evol. Microbiol.">
        <title>The Global Catalogue of Microorganisms (GCM) 10K type strain sequencing project: providing services to taxonomists for standard genome sequencing and annotation.</title>
        <authorList>
            <consortium name="The Broad Institute Genomics Platform"/>
            <consortium name="The Broad Institute Genome Sequencing Center for Infectious Disease"/>
            <person name="Wu L."/>
            <person name="Ma J."/>
        </authorList>
    </citation>
    <scope>NUCLEOTIDE SEQUENCE [LARGE SCALE GENOMIC DNA]</scope>
    <source>
        <strain evidence="4">CCUG 57508</strain>
    </source>
</reference>
<organism evidence="3 4">
    <name type="scientific">Terrabacter terrigena</name>
    <dbReference type="NCBI Taxonomy" id="574718"/>
    <lineage>
        <taxon>Bacteria</taxon>
        <taxon>Bacillati</taxon>
        <taxon>Actinomycetota</taxon>
        <taxon>Actinomycetes</taxon>
        <taxon>Micrococcales</taxon>
        <taxon>Intrasporangiaceae</taxon>
        <taxon>Terrabacter</taxon>
    </lineage>
</organism>
<sequence length="155" mass="16355">MTTDTTGESPDVPTPPEQEAHKPKSQGLRHYVRSLEGQRNDLARRVADLETELAGARLDTVLAEMRVPEAFRAVARQRGTAPTTEAVEALMAQVRAEADHASRVLAQYDAGADEQGADALPEVDGYTPEEVQAAVSAAVSAALAAQGVYDGGADD</sequence>
<evidence type="ECO:0000256" key="2">
    <source>
        <dbReference type="SAM" id="MobiDB-lite"/>
    </source>
</evidence>
<comment type="caution">
    <text evidence="3">The sequence shown here is derived from an EMBL/GenBank/DDBJ whole genome shotgun (WGS) entry which is preliminary data.</text>
</comment>
<dbReference type="EMBL" id="JBHTKH010000008">
    <property type="protein sequence ID" value="MFD1055367.1"/>
    <property type="molecule type" value="Genomic_DNA"/>
</dbReference>
<feature type="coiled-coil region" evidence="1">
    <location>
        <begin position="32"/>
        <end position="59"/>
    </location>
</feature>
<evidence type="ECO:0000313" key="4">
    <source>
        <dbReference type="Proteomes" id="UP001597046"/>
    </source>
</evidence>
<evidence type="ECO:0000256" key="1">
    <source>
        <dbReference type="SAM" id="Coils"/>
    </source>
</evidence>